<protein>
    <recommendedName>
        <fullName evidence="4">Mid2 domain-containing protein</fullName>
    </recommendedName>
</protein>
<feature type="transmembrane region" description="Helical" evidence="1">
    <location>
        <begin position="162"/>
        <end position="182"/>
    </location>
</feature>
<proteinExistence type="predicted"/>
<dbReference type="Proteomes" id="UP000799753">
    <property type="component" value="Unassembled WGS sequence"/>
</dbReference>
<dbReference type="OrthoDB" id="5215637at2759"/>
<evidence type="ECO:0000313" key="2">
    <source>
        <dbReference type="EMBL" id="KAF2637548.1"/>
    </source>
</evidence>
<name>A0A6A6RTJ3_9PLEO</name>
<dbReference type="EMBL" id="MU006793">
    <property type="protein sequence ID" value="KAF2637548.1"/>
    <property type="molecule type" value="Genomic_DNA"/>
</dbReference>
<reference evidence="2" key="1">
    <citation type="journal article" date="2020" name="Stud. Mycol.">
        <title>101 Dothideomycetes genomes: a test case for predicting lifestyles and emergence of pathogens.</title>
        <authorList>
            <person name="Haridas S."/>
            <person name="Albert R."/>
            <person name="Binder M."/>
            <person name="Bloem J."/>
            <person name="Labutti K."/>
            <person name="Salamov A."/>
            <person name="Andreopoulos B."/>
            <person name="Baker S."/>
            <person name="Barry K."/>
            <person name="Bills G."/>
            <person name="Bluhm B."/>
            <person name="Cannon C."/>
            <person name="Castanera R."/>
            <person name="Culley D."/>
            <person name="Daum C."/>
            <person name="Ezra D."/>
            <person name="Gonzalez J."/>
            <person name="Henrissat B."/>
            <person name="Kuo A."/>
            <person name="Liang C."/>
            <person name="Lipzen A."/>
            <person name="Lutzoni F."/>
            <person name="Magnuson J."/>
            <person name="Mondo S."/>
            <person name="Nolan M."/>
            <person name="Ohm R."/>
            <person name="Pangilinan J."/>
            <person name="Park H.-J."/>
            <person name="Ramirez L."/>
            <person name="Alfaro M."/>
            <person name="Sun H."/>
            <person name="Tritt A."/>
            <person name="Yoshinaga Y."/>
            <person name="Zwiers L.-H."/>
            <person name="Turgeon B."/>
            <person name="Goodwin S."/>
            <person name="Spatafora J."/>
            <person name="Crous P."/>
            <person name="Grigoriev I."/>
        </authorList>
    </citation>
    <scope>NUCLEOTIDE SEQUENCE</scope>
    <source>
        <strain evidence="2">CBS 473.64</strain>
    </source>
</reference>
<evidence type="ECO:0000256" key="1">
    <source>
        <dbReference type="SAM" id="Phobius"/>
    </source>
</evidence>
<organism evidence="2 3">
    <name type="scientific">Massarina eburnea CBS 473.64</name>
    <dbReference type="NCBI Taxonomy" id="1395130"/>
    <lineage>
        <taxon>Eukaryota</taxon>
        <taxon>Fungi</taxon>
        <taxon>Dikarya</taxon>
        <taxon>Ascomycota</taxon>
        <taxon>Pezizomycotina</taxon>
        <taxon>Dothideomycetes</taxon>
        <taxon>Pleosporomycetidae</taxon>
        <taxon>Pleosporales</taxon>
        <taxon>Massarineae</taxon>
        <taxon>Massarinaceae</taxon>
        <taxon>Massarina</taxon>
    </lineage>
</organism>
<sequence length="271" mass="29001">MTDSCYYRNGTVVPSPYLMLPCSSPNPTICCGLGRAKPPGSEFPNNPTPEDHVRDECLPNGLCQNRHVMNGIPMVAYWLLYCTDANITSGNCLDVCKETRDIDGGSPMTPCDGTSSSELWCCGLSNKCCRNSFAVVKLPKTFGRSVPLITSSKSSTSTPSPFSTLFVSTIGVLILPTTAPVVDSGFSTETKVGIGIGAIAGVFVLFVGMGIFMWKVLERKIRASMEKDRAGESVGDVTGEDLHEKVGDGICELQQPLVQLPTKSDNVELSS</sequence>
<keyword evidence="1" id="KW-1133">Transmembrane helix</keyword>
<keyword evidence="3" id="KW-1185">Reference proteome</keyword>
<feature type="transmembrane region" description="Helical" evidence="1">
    <location>
        <begin position="194"/>
        <end position="217"/>
    </location>
</feature>
<gene>
    <name evidence="2" type="ORF">P280DRAFT_108663</name>
</gene>
<keyword evidence="1" id="KW-0472">Membrane</keyword>
<evidence type="ECO:0000313" key="3">
    <source>
        <dbReference type="Proteomes" id="UP000799753"/>
    </source>
</evidence>
<dbReference type="AlphaFoldDB" id="A0A6A6RTJ3"/>
<keyword evidence="1" id="KW-0812">Transmembrane</keyword>
<accession>A0A6A6RTJ3</accession>
<evidence type="ECO:0008006" key="4">
    <source>
        <dbReference type="Google" id="ProtNLM"/>
    </source>
</evidence>